<name>A0A094L0Q5_9GAMM</name>
<feature type="domain" description="Teneurin-like YD-shell" evidence="2">
    <location>
        <begin position="13"/>
        <end position="102"/>
    </location>
</feature>
<gene>
    <name evidence="3" type="ORF">IDAT_11450</name>
</gene>
<keyword evidence="4" id="KW-1185">Reference proteome</keyword>
<evidence type="ECO:0000313" key="4">
    <source>
        <dbReference type="Proteomes" id="UP000053718"/>
    </source>
</evidence>
<dbReference type="Proteomes" id="UP000053718">
    <property type="component" value="Unassembled WGS sequence"/>
</dbReference>
<dbReference type="InterPro" id="IPR022385">
    <property type="entry name" value="Rhs_assc_core"/>
</dbReference>
<keyword evidence="1" id="KW-0677">Repeat</keyword>
<accession>A0A094L0Q5</accession>
<protein>
    <recommendedName>
        <fullName evidence="2">Teneurin-like YD-shell domain-containing protein</fullName>
    </recommendedName>
</protein>
<dbReference type="PANTHER" id="PTHR32305:SF15">
    <property type="entry name" value="PROTEIN RHSA-RELATED"/>
    <property type="match status" value="1"/>
</dbReference>
<dbReference type="InterPro" id="IPR050708">
    <property type="entry name" value="T6SS_VgrG/RHS"/>
</dbReference>
<comment type="caution">
    <text evidence="3">The sequence shown here is derived from an EMBL/GenBank/DDBJ whole genome shotgun (WGS) entry which is preliminary data.</text>
</comment>
<dbReference type="eggNOG" id="COG3209">
    <property type="taxonomic scope" value="Bacteria"/>
</dbReference>
<dbReference type="AlphaFoldDB" id="A0A094L0Q5"/>
<sequence>MLKLLIKCCARRYLLADERGSFIAEMTRTGSLLQAHQYDAYGNPKHSSSARFRYTGQILIPGTELYYYKARVYHPKLGRFMQTDPIGYQDGMNWYAYVGNDPVNGTDPTGTSVVFADKEAEQQYKVARDYLTKKSSVAAKLFTNAESSKTPVIEISLGNETIMTPASREHNAKIQFDPNTGFIFDGGTQSPATGFAHELIHVENQRKGIDMSS</sequence>
<dbReference type="EMBL" id="JPIN01000012">
    <property type="protein sequence ID" value="KFZ28183.1"/>
    <property type="molecule type" value="Genomic_DNA"/>
</dbReference>
<evidence type="ECO:0000259" key="2">
    <source>
        <dbReference type="Pfam" id="PF25023"/>
    </source>
</evidence>
<dbReference type="OrthoDB" id="9815903at2"/>
<dbReference type="InterPro" id="IPR056823">
    <property type="entry name" value="TEN-like_YD-shell"/>
</dbReference>
<dbReference type="PANTHER" id="PTHR32305">
    <property type="match status" value="1"/>
</dbReference>
<organism evidence="3 4">
    <name type="scientific">Pseudidiomarina atlantica</name>
    <dbReference type="NCBI Taxonomy" id="1517416"/>
    <lineage>
        <taxon>Bacteria</taxon>
        <taxon>Pseudomonadati</taxon>
        <taxon>Pseudomonadota</taxon>
        <taxon>Gammaproteobacteria</taxon>
        <taxon>Alteromonadales</taxon>
        <taxon>Idiomarinaceae</taxon>
        <taxon>Pseudidiomarina</taxon>
    </lineage>
</organism>
<reference evidence="3 4" key="1">
    <citation type="submission" date="2014-06" db="EMBL/GenBank/DDBJ databases">
        <title>Draft genome sequence of Idiomarina sp. MCCC 1A10513.</title>
        <authorList>
            <person name="Du J."/>
            <person name="Lai Q."/>
            <person name="Shao Z."/>
        </authorList>
    </citation>
    <scope>NUCLEOTIDE SEQUENCE [LARGE SCALE GENOMIC DNA]</scope>
    <source>
        <strain evidence="3 4">MCCC 1A10513</strain>
    </source>
</reference>
<dbReference type="RefSeq" id="WP_081909832.1">
    <property type="nucleotide sequence ID" value="NZ_JPIN01000012.1"/>
</dbReference>
<dbReference type="NCBIfam" id="TIGR03696">
    <property type="entry name" value="Rhs_assc_core"/>
    <property type="match status" value="1"/>
</dbReference>
<proteinExistence type="predicted"/>
<evidence type="ECO:0000256" key="1">
    <source>
        <dbReference type="ARBA" id="ARBA00022737"/>
    </source>
</evidence>
<dbReference type="Pfam" id="PF25023">
    <property type="entry name" value="TEN_YD-shell"/>
    <property type="match status" value="1"/>
</dbReference>
<dbReference type="Gene3D" id="2.180.10.10">
    <property type="entry name" value="RHS repeat-associated core"/>
    <property type="match status" value="1"/>
</dbReference>
<evidence type="ECO:0000313" key="3">
    <source>
        <dbReference type="EMBL" id="KFZ28183.1"/>
    </source>
</evidence>
<dbReference type="STRING" id="1517416.IDAT_11450"/>